<dbReference type="InterPro" id="IPR011473">
    <property type="entry name" value="DUF1579"/>
</dbReference>
<dbReference type="EMBL" id="ALJF01000013">
    <property type="protein sequence ID" value="EKF58089.1"/>
    <property type="molecule type" value="Genomic_DNA"/>
</dbReference>
<reference evidence="1 2" key="1">
    <citation type="journal article" date="2012" name="J. Bacteriol.">
        <title>Draft Genome Sequence of Agrobacterium albertimagni Strain AOL15.</title>
        <authorList>
            <person name="Trimble W.L."/>
            <person name="Phung le T."/>
            <person name="Meyer F."/>
            <person name="Gilbert J.A."/>
            <person name="Silver S."/>
        </authorList>
    </citation>
    <scope>NUCLEOTIDE SEQUENCE [LARGE SCALE GENOMIC DNA]</scope>
    <source>
        <strain evidence="1 2">AOL15</strain>
    </source>
</reference>
<accession>K2Q306</accession>
<dbReference type="Proteomes" id="UP000007123">
    <property type="component" value="Unassembled WGS sequence"/>
</dbReference>
<gene>
    <name evidence="1" type="ORF">QWE_15843</name>
</gene>
<organism evidence="1 2">
    <name type="scientific">Agrobacterium albertimagni AOL15</name>
    <dbReference type="NCBI Taxonomy" id="1156935"/>
    <lineage>
        <taxon>Bacteria</taxon>
        <taxon>Pseudomonadati</taxon>
        <taxon>Pseudomonadota</taxon>
        <taxon>Alphaproteobacteria</taxon>
        <taxon>Hyphomicrobiales</taxon>
        <taxon>Rhizobiaceae</taxon>
        <taxon>Rhizobium/Agrobacterium group</taxon>
        <taxon>Agrobacterium</taxon>
    </lineage>
</organism>
<dbReference type="RefSeq" id="WP_006727161.1">
    <property type="nucleotide sequence ID" value="NZ_ALJF01000013.1"/>
</dbReference>
<proteinExistence type="predicted"/>
<dbReference type="AlphaFoldDB" id="K2Q306"/>
<dbReference type="PATRIC" id="fig|1156935.5.peg.3215"/>
<sequence>MEFPKPSEHHHVLDRLVGDWLFVTSTGMDGYDPDDPEKRWTEKVRSIGGLWVVAEGEGGMGAKGDRATMIMTLGYDPREGHYVGSWIGSMMDKFWVYKGWLEDSGQTLVLEAEGPSMQDPSRTETYRDVIHFIDDDTRTFSGSVRQPDGSFHIFMTSEAKRIG</sequence>
<evidence type="ECO:0000313" key="2">
    <source>
        <dbReference type="Proteomes" id="UP000007123"/>
    </source>
</evidence>
<dbReference type="Pfam" id="PF07617">
    <property type="entry name" value="DUF1579"/>
    <property type="match status" value="1"/>
</dbReference>
<name>K2Q306_9HYPH</name>
<evidence type="ECO:0000313" key="1">
    <source>
        <dbReference type="EMBL" id="EKF58089.1"/>
    </source>
</evidence>
<comment type="caution">
    <text evidence="1">The sequence shown here is derived from an EMBL/GenBank/DDBJ whole genome shotgun (WGS) entry which is preliminary data.</text>
</comment>
<dbReference type="STRING" id="1156935.QWE_15843"/>
<protein>
    <submittedName>
        <fullName evidence="1">Uncharacterized protein</fullName>
    </submittedName>
</protein>
<keyword evidence="2" id="KW-1185">Reference proteome</keyword>
<dbReference type="OrthoDB" id="512336at2"/>
<dbReference type="eggNOG" id="ENOG50305GB">
    <property type="taxonomic scope" value="Bacteria"/>
</dbReference>